<gene>
    <name evidence="7" type="ORF">AT959_08680</name>
</gene>
<feature type="transmembrane region" description="Helical" evidence="6">
    <location>
        <begin position="387"/>
        <end position="408"/>
    </location>
</feature>
<evidence type="ECO:0000256" key="5">
    <source>
        <dbReference type="ARBA" id="ARBA00023136"/>
    </source>
</evidence>
<feature type="transmembrane region" description="Helical" evidence="6">
    <location>
        <begin position="95"/>
        <end position="119"/>
    </location>
</feature>
<keyword evidence="2" id="KW-0813">Transport</keyword>
<accession>A0A133XIL8</accession>
<dbReference type="PANTHER" id="PTHR42948:SF1">
    <property type="entry name" value="TRANSPORTER"/>
    <property type="match status" value="1"/>
</dbReference>
<dbReference type="AlphaFoldDB" id="A0A133XIL8"/>
<dbReference type="InterPro" id="IPR037272">
    <property type="entry name" value="SNS_sf"/>
</dbReference>
<comment type="subcellular location">
    <subcellularLocation>
        <location evidence="1">Membrane</location>
        <topology evidence="1">Multi-pass membrane protein</topology>
    </subcellularLocation>
</comment>
<dbReference type="PANTHER" id="PTHR42948">
    <property type="entry name" value="TRANSPORTER"/>
    <property type="match status" value="1"/>
</dbReference>
<protein>
    <submittedName>
        <fullName evidence="7">Transporter</fullName>
    </submittedName>
</protein>
<dbReference type="InterPro" id="IPR047218">
    <property type="entry name" value="YocR/YhdH-like"/>
</dbReference>
<evidence type="ECO:0000256" key="1">
    <source>
        <dbReference type="ARBA" id="ARBA00004141"/>
    </source>
</evidence>
<dbReference type="PRINTS" id="PR00176">
    <property type="entry name" value="NANEUSMPORT"/>
</dbReference>
<feature type="transmembrane region" description="Helical" evidence="6">
    <location>
        <begin position="226"/>
        <end position="246"/>
    </location>
</feature>
<feature type="transmembrane region" description="Helical" evidence="6">
    <location>
        <begin position="44"/>
        <end position="64"/>
    </location>
</feature>
<feature type="transmembrane region" description="Helical" evidence="6">
    <location>
        <begin position="348"/>
        <end position="367"/>
    </location>
</feature>
<feature type="transmembrane region" description="Helical" evidence="6">
    <location>
        <begin position="313"/>
        <end position="336"/>
    </location>
</feature>
<dbReference type="EMBL" id="LODL01000019">
    <property type="protein sequence ID" value="KXB30794.1"/>
    <property type="molecule type" value="Genomic_DNA"/>
</dbReference>
<keyword evidence="4 6" id="KW-1133">Transmembrane helix</keyword>
<evidence type="ECO:0000256" key="3">
    <source>
        <dbReference type="ARBA" id="ARBA00022692"/>
    </source>
</evidence>
<evidence type="ECO:0000256" key="6">
    <source>
        <dbReference type="SAM" id="Phobius"/>
    </source>
</evidence>
<feature type="transmembrane region" description="Helical" evidence="6">
    <location>
        <begin position="258"/>
        <end position="281"/>
    </location>
</feature>
<keyword evidence="8" id="KW-1185">Reference proteome</keyword>
<keyword evidence="5 6" id="KW-0472">Membrane</keyword>
<dbReference type="Proteomes" id="UP000070186">
    <property type="component" value="Unassembled WGS sequence"/>
</dbReference>
<feature type="transmembrane region" description="Helical" evidence="6">
    <location>
        <begin position="151"/>
        <end position="171"/>
    </location>
</feature>
<reference evidence="7 8" key="1">
    <citation type="submission" date="2015-12" db="EMBL/GenBank/DDBJ databases">
        <title>Nitrous oxide reduction kinetics distinguish bacteria harboring typical versus atypical NosZ.</title>
        <authorList>
            <person name="Yoon S."/>
            <person name="Nissen S."/>
            <person name="Park D."/>
            <person name="Sanford R.A."/>
            <person name="Loeffler F.E."/>
        </authorList>
    </citation>
    <scope>NUCLEOTIDE SEQUENCE [LARGE SCALE GENOMIC DNA]</scope>
    <source>
        <strain evidence="7 8">ATCC BAA-841</strain>
    </source>
</reference>
<dbReference type="PROSITE" id="PS50267">
    <property type="entry name" value="NA_NEUROTRAN_SYMP_3"/>
    <property type="match status" value="1"/>
</dbReference>
<dbReference type="STRING" id="281362.AT959_08680"/>
<dbReference type="GO" id="GO:0016020">
    <property type="term" value="C:membrane"/>
    <property type="evidence" value="ECO:0007669"/>
    <property type="project" value="UniProtKB-SubCell"/>
</dbReference>
<dbReference type="RefSeq" id="WP_066882592.1">
    <property type="nucleotide sequence ID" value="NZ_LODL01000019.1"/>
</dbReference>
<sequence length="451" mass="48225">METANVNRSHWSSRWAFILVTAGSAIGLGNIWKFPYMTGTNGGSAFVLVYLLCIVSIGLPLLMAETMLGRRGQGNPVAAMGVVAREAGLGRYWKIIGLIGVTGALLILSFYSVVAGWILEYTLRATAGFDGITKESAAAGFAGLLADPLRLIAWHSLFMVMTVFVVARGVTGGIEQANKIMMPALFAIVLGLIGYGMVTADMPAAFRFMFHFDVSAITREVVFSAMGHSFFTLSLGMGAIMAYGSYLDKGTSIVRTCFYVAIADTAIALLAGLAIFAIVFAKGLAPASGPGLILQTLPIAFSQMPGGVVVGPLFFLLVVFAAWTSSISLLEPFVALLIERFAFSRKRAAWATGGAVWLLGIAVALSFNEWSEVKLFGLGIFDLLDSLTTKIMMPLSGLLIAVFAGWMMQRRHVEDEIALGGKGFALWRMTLRYVSPIAIVAIFLHVIGVVG</sequence>
<evidence type="ECO:0000256" key="2">
    <source>
        <dbReference type="ARBA" id="ARBA00022448"/>
    </source>
</evidence>
<comment type="caution">
    <text evidence="7">The sequence shown here is derived from an EMBL/GenBank/DDBJ whole genome shotgun (WGS) entry which is preliminary data.</text>
</comment>
<dbReference type="InterPro" id="IPR000175">
    <property type="entry name" value="Na/ntran_symport"/>
</dbReference>
<dbReference type="SUPFAM" id="SSF161070">
    <property type="entry name" value="SNF-like"/>
    <property type="match status" value="1"/>
</dbReference>
<evidence type="ECO:0000256" key="4">
    <source>
        <dbReference type="ARBA" id="ARBA00022989"/>
    </source>
</evidence>
<evidence type="ECO:0000313" key="7">
    <source>
        <dbReference type="EMBL" id="KXB30794.1"/>
    </source>
</evidence>
<dbReference type="NCBIfam" id="NF037979">
    <property type="entry name" value="Na_transp"/>
    <property type="match status" value="1"/>
</dbReference>
<feature type="transmembrane region" description="Helical" evidence="6">
    <location>
        <begin position="183"/>
        <end position="206"/>
    </location>
</feature>
<feature type="transmembrane region" description="Helical" evidence="6">
    <location>
        <begin position="12"/>
        <end position="32"/>
    </location>
</feature>
<proteinExistence type="predicted"/>
<organism evidence="7 8">
    <name type="scientific">Dechloromonas denitrificans</name>
    <dbReference type="NCBI Taxonomy" id="281362"/>
    <lineage>
        <taxon>Bacteria</taxon>
        <taxon>Pseudomonadati</taxon>
        <taxon>Pseudomonadota</taxon>
        <taxon>Betaproteobacteria</taxon>
        <taxon>Rhodocyclales</taxon>
        <taxon>Azonexaceae</taxon>
        <taxon>Dechloromonas</taxon>
    </lineage>
</organism>
<evidence type="ECO:0000313" key="8">
    <source>
        <dbReference type="Proteomes" id="UP000070186"/>
    </source>
</evidence>
<dbReference type="CDD" id="cd10336">
    <property type="entry name" value="SLC6sbd_Tyt1-Like"/>
    <property type="match status" value="1"/>
</dbReference>
<keyword evidence="3 6" id="KW-0812">Transmembrane</keyword>
<name>A0A133XIL8_9RHOO</name>
<dbReference type="Pfam" id="PF00209">
    <property type="entry name" value="SNF"/>
    <property type="match status" value="2"/>
</dbReference>
<feature type="transmembrane region" description="Helical" evidence="6">
    <location>
        <begin position="429"/>
        <end position="450"/>
    </location>
</feature>